<proteinExistence type="predicted"/>
<dbReference type="Proteomes" id="UP000198634">
    <property type="component" value="Unassembled WGS sequence"/>
</dbReference>
<dbReference type="PANTHER" id="PTHR35841">
    <property type="entry name" value="PHOSPHONATES-BINDING PERIPLASMIC PROTEIN"/>
    <property type="match status" value="1"/>
</dbReference>
<reference evidence="1 2" key="1">
    <citation type="submission" date="2016-10" db="EMBL/GenBank/DDBJ databases">
        <authorList>
            <person name="de Groot N.N."/>
        </authorList>
    </citation>
    <scope>NUCLEOTIDE SEQUENCE [LARGE SCALE GENOMIC DNA]</scope>
    <source>
        <strain evidence="1 2">DSM 22007</strain>
    </source>
</reference>
<evidence type="ECO:0000313" key="2">
    <source>
        <dbReference type="Proteomes" id="UP000198634"/>
    </source>
</evidence>
<name>A0A1H9L4J4_9RHOB</name>
<dbReference type="Gene3D" id="3.40.190.10">
    <property type="entry name" value="Periplasmic binding protein-like II"/>
    <property type="match status" value="1"/>
</dbReference>
<dbReference type="SUPFAM" id="SSF53850">
    <property type="entry name" value="Periplasmic binding protein-like II"/>
    <property type="match status" value="1"/>
</dbReference>
<dbReference type="STRING" id="657014.SAMN04488092_12315"/>
<dbReference type="EMBL" id="FOEP01000023">
    <property type="protein sequence ID" value="SER06364.1"/>
    <property type="molecule type" value="Genomic_DNA"/>
</dbReference>
<sequence>MIAALGMYDRPETAAANDRLWAAIRDQIGDGPTALTRDRDFHEIWTDPDLLFAQTCGLPFRTSLRDRVALIGTPDYGLPGCAPGYYHSSLVVRRADPATQLADFAEKTIAYNGPDSQSGWAAPMAAAATANISFAHTLRTGAHRASALAVAEGRADIAAIDSVTWALLCQNDTVANDLRVLTTTAPTPGLPYITAPGRDTGSLFAATAAAIAALSPQDRETLHLTGLVAIPASAYLALPPPPPPV</sequence>
<organism evidence="1 2">
    <name type="scientific">Thalassovita taeanensis</name>
    <dbReference type="NCBI Taxonomy" id="657014"/>
    <lineage>
        <taxon>Bacteria</taxon>
        <taxon>Pseudomonadati</taxon>
        <taxon>Pseudomonadota</taxon>
        <taxon>Alphaproteobacteria</taxon>
        <taxon>Rhodobacterales</taxon>
        <taxon>Roseobacteraceae</taxon>
        <taxon>Thalassovita</taxon>
    </lineage>
</organism>
<dbReference type="PANTHER" id="PTHR35841:SF1">
    <property type="entry name" value="PHOSPHONATES-BINDING PERIPLASMIC PROTEIN"/>
    <property type="match status" value="1"/>
</dbReference>
<dbReference type="AlphaFoldDB" id="A0A1H9L4J4"/>
<accession>A0A1H9L4J4</accession>
<dbReference type="OrthoDB" id="7353682at2"/>
<evidence type="ECO:0000313" key="1">
    <source>
        <dbReference type="EMBL" id="SER06364.1"/>
    </source>
</evidence>
<protein>
    <submittedName>
        <fullName evidence="1">ABC transporter, phosphonate, substrate-binding protein</fullName>
    </submittedName>
</protein>
<dbReference type="RefSeq" id="WP_090271371.1">
    <property type="nucleotide sequence ID" value="NZ_FOEP01000023.1"/>
</dbReference>
<gene>
    <name evidence="1" type="ORF">SAMN04488092_12315</name>
</gene>
<keyword evidence="2" id="KW-1185">Reference proteome</keyword>
<dbReference type="Pfam" id="PF12974">
    <property type="entry name" value="Phosphonate-bd"/>
    <property type="match status" value="1"/>
</dbReference>